<keyword evidence="2" id="KW-1185">Reference proteome</keyword>
<dbReference type="AlphaFoldDB" id="A0A3P7LRE1"/>
<dbReference type="Proteomes" id="UP000281553">
    <property type="component" value="Unassembled WGS sequence"/>
</dbReference>
<organism evidence="1 2">
    <name type="scientific">Dibothriocephalus latus</name>
    <name type="common">Fish tapeworm</name>
    <name type="synonym">Diphyllobothrium latum</name>
    <dbReference type="NCBI Taxonomy" id="60516"/>
    <lineage>
        <taxon>Eukaryota</taxon>
        <taxon>Metazoa</taxon>
        <taxon>Spiralia</taxon>
        <taxon>Lophotrochozoa</taxon>
        <taxon>Platyhelminthes</taxon>
        <taxon>Cestoda</taxon>
        <taxon>Eucestoda</taxon>
        <taxon>Diphyllobothriidea</taxon>
        <taxon>Diphyllobothriidae</taxon>
        <taxon>Dibothriocephalus</taxon>
    </lineage>
</organism>
<dbReference type="Gene3D" id="2.120.10.80">
    <property type="entry name" value="Kelch-type beta propeller"/>
    <property type="match status" value="1"/>
</dbReference>
<accession>A0A3P7LRE1</accession>
<dbReference type="OrthoDB" id="6251463at2759"/>
<name>A0A3P7LRE1_DIBLA</name>
<dbReference type="EMBL" id="UYRU01070347">
    <property type="protein sequence ID" value="VDN19625.1"/>
    <property type="molecule type" value="Genomic_DNA"/>
</dbReference>
<evidence type="ECO:0000313" key="1">
    <source>
        <dbReference type="EMBL" id="VDN19625.1"/>
    </source>
</evidence>
<dbReference type="InterPro" id="IPR015915">
    <property type="entry name" value="Kelch-typ_b-propeller"/>
</dbReference>
<dbReference type="SUPFAM" id="SSF117281">
    <property type="entry name" value="Kelch motif"/>
    <property type="match status" value="1"/>
</dbReference>
<protein>
    <submittedName>
        <fullName evidence="1">Uncharacterized protein</fullName>
    </submittedName>
</protein>
<evidence type="ECO:0000313" key="2">
    <source>
        <dbReference type="Proteomes" id="UP000281553"/>
    </source>
</evidence>
<reference evidence="1 2" key="1">
    <citation type="submission" date="2018-11" db="EMBL/GenBank/DDBJ databases">
        <authorList>
            <consortium name="Pathogen Informatics"/>
        </authorList>
    </citation>
    <scope>NUCLEOTIDE SEQUENCE [LARGE SCALE GENOMIC DNA]</scope>
</reference>
<sequence>MRARYASCIIHLYTGKGNIFVVGGRTAQQWGLKTVTEFKVKERQWRKRAPLTVRRESHAAAVIKLGGQKTLLGVFGGEFEEEDNWTKLCSCEVYDVTRDR</sequence>
<proteinExistence type="predicted"/>
<gene>
    <name evidence="1" type="ORF">DILT_LOCUS13458</name>
</gene>